<keyword evidence="3" id="KW-1185">Reference proteome</keyword>
<dbReference type="Proteomes" id="UP001499990">
    <property type="component" value="Unassembled WGS sequence"/>
</dbReference>
<proteinExistence type="predicted"/>
<dbReference type="InterPro" id="IPR013520">
    <property type="entry name" value="Ribonucl_H"/>
</dbReference>
<evidence type="ECO:0000313" key="3">
    <source>
        <dbReference type="Proteomes" id="UP001499990"/>
    </source>
</evidence>
<protein>
    <recommendedName>
        <fullName evidence="1">Exonuclease domain-containing protein</fullName>
    </recommendedName>
</protein>
<dbReference type="Pfam" id="PF00929">
    <property type="entry name" value="RNase_T"/>
    <property type="match status" value="1"/>
</dbReference>
<dbReference type="EMBL" id="BAAAYL010000001">
    <property type="protein sequence ID" value="GAA3377020.1"/>
    <property type="molecule type" value="Genomic_DNA"/>
</dbReference>
<evidence type="ECO:0000313" key="2">
    <source>
        <dbReference type="EMBL" id="GAA3377020.1"/>
    </source>
</evidence>
<reference evidence="3" key="1">
    <citation type="journal article" date="2019" name="Int. J. Syst. Evol. Microbiol.">
        <title>The Global Catalogue of Microorganisms (GCM) 10K type strain sequencing project: providing services to taxonomists for standard genome sequencing and annotation.</title>
        <authorList>
            <consortium name="The Broad Institute Genomics Platform"/>
            <consortium name="The Broad Institute Genome Sequencing Center for Infectious Disease"/>
            <person name="Wu L."/>
            <person name="Ma J."/>
        </authorList>
    </citation>
    <scope>NUCLEOTIDE SEQUENCE [LARGE SCALE GENOMIC DNA]</scope>
    <source>
        <strain evidence="3">JCM 9651</strain>
    </source>
</reference>
<name>A0ABP6SIV2_9ACTN</name>
<dbReference type="SUPFAM" id="SSF53098">
    <property type="entry name" value="Ribonuclease H-like"/>
    <property type="match status" value="1"/>
</dbReference>
<dbReference type="Gene3D" id="3.30.420.10">
    <property type="entry name" value="Ribonuclease H-like superfamily/Ribonuclease H"/>
    <property type="match status" value="1"/>
</dbReference>
<organism evidence="2 3">
    <name type="scientific">Streptomyces sannanensis</name>
    <dbReference type="NCBI Taxonomy" id="285536"/>
    <lineage>
        <taxon>Bacteria</taxon>
        <taxon>Bacillati</taxon>
        <taxon>Actinomycetota</taxon>
        <taxon>Actinomycetes</taxon>
        <taxon>Kitasatosporales</taxon>
        <taxon>Streptomycetaceae</taxon>
        <taxon>Streptomyces</taxon>
    </lineage>
</organism>
<gene>
    <name evidence="2" type="ORF">GCM10020367_51020</name>
</gene>
<feature type="domain" description="Exonuclease" evidence="1">
    <location>
        <begin position="9"/>
        <end position="83"/>
    </location>
</feature>
<sequence>MTWHRETLVGFDPETTGTDPREARIVTAAVVETKEGEQRGRREWLADPGVPIPEEATAIHGITGERAAAEGRLARDVVDETARTLTEFWTPGVPVVAYNAAFYPRTPDTSQVSHGEARLRQAAHAGMRAA</sequence>
<dbReference type="InterPro" id="IPR012337">
    <property type="entry name" value="RNaseH-like_sf"/>
</dbReference>
<evidence type="ECO:0000259" key="1">
    <source>
        <dbReference type="Pfam" id="PF00929"/>
    </source>
</evidence>
<dbReference type="CDD" id="cd06127">
    <property type="entry name" value="DEDDh"/>
    <property type="match status" value="1"/>
</dbReference>
<comment type="caution">
    <text evidence="2">The sequence shown here is derived from an EMBL/GenBank/DDBJ whole genome shotgun (WGS) entry which is preliminary data.</text>
</comment>
<accession>A0ABP6SIV2</accession>
<dbReference type="InterPro" id="IPR036397">
    <property type="entry name" value="RNaseH_sf"/>
</dbReference>